<dbReference type="GO" id="GO:0016301">
    <property type="term" value="F:kinase activity"/>
    <property type="evidence" value="ECO:0007669"/>
    <property type="project" value="InterPro"/>
</dbReference>
<proteinExistence type="predicted"/>
<dbReference type="InterPro" id="IPR006440">
    <property type="entry name" value="Doc"/>
</dbReference>
<dbReference type="NCBIfam" id="TIGR01550">
    <property type="entry name" value="DOC_P1"/>
    <property type="match status" value="1"/>
</dbReference>
<evidence type="ECO:0000313" key="2">
    <source>
        <dbReference type="EMBL" id="MBB6227870.1"/>
    </source>
</evidence>
<dbReference type="PIRSF" id="PIRSF018297">
    <property type="entry name" value="Doc"/>
    <property type="match status" value="1"/>
</dbReference>
<dbReference type="SUPFAM" id="SSF140931">
    <property type="entry name" value="Fic-like"/>
    <property type="match status" value="1"/>
</dbReference>
<dbReference type="Proteomes" id="UP000538147">
    <property type="component" value="Unassembled WGS sequence"/>
</dbReference>
<dbReference type="PANTHER" id="PTHR39426:SF1">
    <property type="entry name" value="HOMOLOGY TO DEATH-ON-CURING PROTEIN OF PHAGE P1"/>
    <property type="match status" value="1"/>
</dbReference>
<dbReference type="Pfam" id="PF02661">
    <property type="entry name" value="Fic"/>
    <property type="match status" value="1"/>
</dbReference>
<comment type="caution">
    <text evidence="2">The sequence shown here is derived from an EMBL/GenBank/DDBJ whole genome shotgun (WGS) entry which is preliminary data.</text>
</comment>
<feature type="domain" description="Fido" evidence="1">
    <location>
        <begin position="7"/>
        <end position="123"/>
    </location>
</feature>
<accession>A0A841L622</accession>
<gene>
    <name evidence="2" type="ORF">FHS79_002051</name>
</gene>
<dbReference type="RefSeq" id="WP_184199194.1">
    <property type="nucleotide sequence ID" value="NZ_BMOX01000131.1"/>
</dbReference>
<dbReference type="InterPro" id="IPR003812">
    <property type="entry name" value="Fido"/>
</dbReference>
<dbReference type="Gene3D" id="1.20.120.1870">
    <property type="entry name" value="Fic/DOC protein, Fido domain"/>
    <property type="match status" value="1"/>
</dbReference>
<dbReference type="EMBL" id="JACIIV010000013">
    <property type="protein sequence ID" value="MBB6227870.1"/>
    <property type="molecule type" value="Genomic_DNA"/>
</dbReference>
<name>A0A841L622_9SPHN</name>
<sequence length="132" mass="14034">MTGWTWVDAGVALAIHDEQLAEHGGAAGVRDAGAFESAMARPVNLAAYGTPDISQLAAAYAFGLARNHPFVDGNKRTAYVVAEIFLALNGFKLVSSDADSILTTLALAAGDLTEDALTDWFRRNVQDQRRPG</sequence>
<dbReference type="PROSITE" id="PS51459">
    <property type="entry name" value="FIDO"/>
    <property type="match status" value="1"/>
</dbReference>
<dbReference type="PANTHER" id="PTHR39426">
    <property type="entry name" value="HOMOLOGY TO DEATH-ON-CURING PROTEIN OF PHAGE P1"/>
    <property type="match status" value="1"/>
</dbReference>
<evidence type="ECO:0000259" key="1">
    <source>
        <dbReference type="PROSITE" id="PS51459"/>
    </source>
</evidence>
<dbReference type="InterPro" id="IPR036597">
    <property type="entry name" value="Fido-like_dom_sf"/>
</dbReference>
<dbReference type="AlphaFoldDB" id="A0A841L622"/>
<reference evidence="2 3" key="1">
    <citation type="submission" date="2020-08" db="EMBL/GenBank/DDBJ databases">
        <title>Genomic Encyclopedia of Type Strains, Phase IV (KMG-IV): sequencing the most valuable type-strain genomes for metagenomic binning, comparative biology and taxonomic classification.</title>
        <authorList>
            <person name="Goeker M."/>
        </authorList>
    </citation>
    <scope>NUCLEOTIDE SEQUENCE [LARGE SCALE GENOMIC DNA]</scope>
    <source>
        <strain evidence="2 3">DSM 102189</strain>
    </source>
</reference>
<dbReference type="InterPro" id="IPR053737">
    <property type="entry name" value="Type_II_TA_Toxin"/>
</dbReference>
<organism evidence="2 3">
    <name type="scientific">Polymorphobacter multimanifer</name>
    <dbReference type="NCBI Taxonomy" id="1070431"/>
    <lineage>
        <taxon>Bacteria</taxon>
        <taxon>Pseudomonadati</taxon>
        <taxon>Pseudomonadota</taxon>
        <taxon>Alphaproteobacteria</taxon>
        <taxon>Sphingomonadales</taxon>
        <taxon>Sphingosinicellaceae</taxon>
        <taxon>Polymorphobacter</taxon>
    </lineage>
</organism>
<keyword evidence="3" id="KW-1185">Reference proteome</keyword>
<evidence type="ECO:0000313" key="3">
    <source>
        <dbReference type="Proteomes" id="UP000538147"/>
    </source>
</evidence>
<protein>
    <submittedName>
        <fullName evidence="2">Death-on-curing protein</fullName>
    </submittedName>
</protein>